<dbReference type="Proteomes" id="UP000216101">
    <property type="component" value="Unassembled WGS sequence"/>
</dbReference>
<dbReference type="SUPFAM" id="SSF56954">
    <property type="entry name" value="Outer membrane efflux proteins (OEP)"/>
    <property type="match status" value="1"/>
</dbReference>
<reference evidence="4" key="1">
    <citation type="submission" date="2017-05" db="EMBL/GenBank/DDBJ databases">
        <authorList>
            <person name="Barney B.M."/>
        </authorList>
    </citation>
    <scope>NUCLEOTIDE SEQUENCE [LARGE SCALE GENOMIC DNA]</scope>
    <source>
        <strain evidence="4">PSBB022</strain>
    </source>
</reference>
<proteinExistence type="inferred from homology"/>
<evidence type="ECO:0000256" key="1">
    <source>
        <dbReference type="ARBA" id="ARBA00007613"/>
    </source>
</evidence>
<dbReference type="Gene3D" id="1.20.1600.10">
    <property type="entry name" value="Outer membrane efflux proteins (OEP)"/>
    <property type="match status" value="1"/>
</dbReference>
<dbReference type="STRING" id="1209072.GCA_000766945_03516"/>
<dbReference type="RefSeq" id="WP_094984372.1">
    <property type="nucleotide sequence ID" value="NZ_NHNI01000001.1"/>
</dbReference>
<evidence type="ECO:0000313" key="3">
    <source>
        <dbReference type="EMBL" id="OZY86778.1"/>
    </source>
</evidence>
<dbReference type="AlphaFoldDB" id="A0A266QA90"/>
<dbReference type="EMBL" id="NHNI01000001">
    <property type="protein sequence ID" value="OZY86778.1"/>
    <property type="molecule type" value="Genomic_DNA"/>
</dbReference>
<dbReference type="NCBIfam" id="TIGR01845">
    <property type="entry name" value="outer_NodT"/>
    <property type="match status" value="1"/>
</dbReference>
<keyword evidence="2" id="KW-0472">Membrane</keyword>
<comment type="similarity">
    <text evidence="1 2">Belongs to the outer membrane factor (OMF) (TC 1.B.17) family.</text>
</comment>
<name>A0A266QA90_9GAMM</name>
<comment type="caution">
    <text evidence="3">The sequence shown here is derived from an EMBL/GenBank/DDBJ whole genome shotgun (WGS) entry which is preliminary data.</text>
</comment>
<organism evidence="3 4">
    <name type="scientific">Cellvibrio mixtus</name>
    <dbReference type="NCBI Taxonomy" id="39650"/>
    <lineage>
        <taxon>Bacteria</taxon>
        <taxon>Pseudomonadati</taxon>
        <taxon>Pseudomonadota</taxon>
        <taxon>Gammaproteobacteria</taxon>
        <taxon>Cellvibrionales</taxon>
        <taxon>Cellvibrionaceae</taxon>
        <taxon>Cellvibrio</taxon>
    </lineage>
</organism>
<accession>A0A266QA90</accession>
<keyword evidence="2" id="KW-0449">Lipoprotein</keyword>
<keyword evidence="4" id="KW-1185">Reference proteome</keyword>
<keyword evidence="2" id="KW-0564">Palmitate</keyword>
<comment type="subcellular location">
    <subcellularLocation>
        <location evidence="2">Cell outer membrane</location>
        <topology evidence="2">Lipid-anchor</topology>
    </subcellularLocation>
</comment>
<dbReference type="PANTHER" id="PTHR30203">
    <property type="entry name" value="OUTER MEMBRANE CATION EFFLUX PROTEIN"/>
    <property type="match status" value="1"/>
</dbReference>
<evidence type="ECO:0008006" key="5">
    <source>
        <dbReference type="Google" id="ProtNLM"/>
    </source>
</evidence>
<sequence>MNIPSLFIKGFVVVVLPAMISACHSFKSVEQSAQLATIQPAPAAFVLPAKANEQQPVAAWWAQLNDEQLNQLIADSLQQNHSIRIAQASLAESRALLRNSKLDRYPKVEANLSGVRQRQSADVVGDVDSRISESYQAGFDASWELDIFGRVRNGVKLSKAQLAAREADLQAAQVSITAEVASAYISLRGNQYLLDVALRNVLNQQETLELAQRFSEVGRGDQLDVARAEAQLELTRASIPGLNADINIALNRIGVLTGKPTAELKTALALVKSLPQIPASFAVGNPTDLLKRRPDIRRAEQALAGAVAEYNIRVADLYPSVTFTGGLGYLSSDWTRLGNSNTDTFLFSPRIQWAALNLGRVDAQIDAADARTQARIAEFEQNVLTALAETDNALQNFAREEERRTTLQRALQASNQAASFARKRFEVGSSDFLTVLDAERSQLNLSAQLAQSDMQVLLNLIAVYKSLGGGWEFAQQSALAARH</sequence>
<evidence type="ECO:0000313" key="4">
    <source>
        <dbReference type="Proteomes" id="UP000216101"/>
    </source>
</evidence>
<dbReference type="GO" id="GO:0009279">
    <property type="term" value="C:cell outer membrane"/>
    <property type="evidence" value="ECO:0007669"/>
    <property type="project" value="UniProtKB-SubCell"/>
</dbReference>
<protein>
    <recommendedName>
        <fullName evidence="5">RND transporter</fullName>
    </recommendedName>
</protein>
<dbReference type="InterPro" id="IPR003423">
    <property type="entry name" value="OMP_efflux"/>
</dbReference>
<dbReference type="InterPro" id="IPR010131">
    <property type="entry name" value="MdtP/NodT-like"/>
</dbReference>
<dbReference type="GO" id="GO:0015562">
    <property type="term" value="F:efflux transmembrane transporter activity"/>
    <property type="evidence" value="ECO:0007669"/>
    <property type="project" value="InterPro"/>
</dbReference>
<keyword evidence="2" id="KW-0812">Transmembrane</keyword>
<evidence type="ECO:0000256" key="2">
    <source>
        <dbReference type="RuleBase" id="RU362097"/>
    </source>
</evidence>
<dbReference type="Pfam" id="PF02321">
    <property type="entry name" value="OEP"/>
    <property type="match status" value="2"/>
</dbReference>
<dbReference type="Gene3D" id="2.20.200.10">
    <property type="entry name" value="Outer membrane efflux proteins (OEP)"/>
    <property type="match status" value="1"/>
</dbReference>
<gene>
    <name evidence="3" type="ORF">CBP51_07150</name>
</gene>
<keyword evidence="2" id="KW-1134">Transmembrane beta strand</keyword>
<dbReference type="PANTHER" id="PTHR30203:SF25">
    <property type="entry name" value="OUTER MEMBRANE PROTEIN-RELATED"/>
    <property type="match status" value="1"/>
</dbReference>